<feature type="transmembrane region" description="Helical" evidence="6">
    <location>
        <begin position="338"/>
        <end position="358"/>
    </location>
</feature>
<feature type="transmembrane region" description="Helical" evidence="6">
    <location>
        <begin position="278"/>
        <end position="296"/>
    </location>
</feature>
<evidence type="ECO:0000256" key="6">
    <source>
        <dbReference type="SAM" id="Phobius"/>
    </source>
</evidence>
<dbReference type="PANTHER" id="PTHR43652:SF6">
    <property type="entry name" value="ARGININE REPRESSOR"/>
    <property type="match status" value="1"/>
</dbReference>
<dbReference type="InterPro" id="IPR018385">
    <property type="entry name" value="C4_dicarb_anaerob_car-like"/>
</dbReference>
<comment type="subcellular location">
    <subcellularLocation>
        <location evidence="1">Cell membrane</location>
        <topology evidence="1">Multi-pass membrane protein</topology>
    </subcellularLocation>
</comment>
<protein>
    <submittedName>
        <fullName evidence="7">C4-dicarboxylate ABC transporter permease</fullName>
    </submittedName>
</protein>
<name>A0A329QU57_9BACL</name>
<evidence type="ECO:0000313" key="7">
    <source>
        <dbReference type="EMBL" id="RAW15974.1"/>
    </source>
</evidence>
<evidence type="ECO:0000256" key="2">
    <source>
        <dbReference type="ARBA" id="ARBA00022475"/>
    </source>
</evidence>
<evidence type="ECO:0000256" key="4">
    <source>
        <dbReference type="ARBA" id="ARBA00022989"/>
    </source>
</evidence>
<dbReference type="InterPro" id="IPR051679">
    <property type="entry name" value="DASS-Related_Transporters"/>
</dbReference>
<feature type="transmembrane region" description="Helical" evidence="6">
    <location>
        <begin position="436"/>
        <end position="458"/>
    </location>
</feature>
<dbReference type="EMBL" id="QEVW01000006">
    <property type="protein sequence ID" value="RAW15974.1"/>
    <property type="molecule type" value="Genomic_DNA"/>
</dbReference>
<feature type="transmembrane region" description="Helical" evidence="6">
    <location>
        <begin position="220"/>
        <end position="239"/>
    </location>
</feature>
<feature type="transmembrane region" description="Helical" evidence="6">
    <location>
        <begin position="393"/>
        <end position="415"/>
    </location>
</feature>
<feature type="transmembrane region" description="Helical" evidence="6">
    <location>
        <begin position="188"/>
        <end position="208"/>
    </location>
</feature>
<feature type="transmembrane region" description="Helical" evidence="6">
    <location>
        <begin position="35"/>
        <end position="53"/>
    </location>
</feature>
<dbReference type="GO" id="GO:0005886">
    <property type="term" value="C:plasma membrane"/>
    <property type="evidence" value="ECO:0007669"/>
    <property type="project" value="UniProtKB-SubCell"/>
</dbReference>
<evidence type="ECO:0000256" key="5">
    <source>
        <dbReference type="ARBA" id="ARBA00023136"/>
    </source>
</evidence>
<dbReference type="AlphaFoldDB" id="A0A329QU57"/>
<evidence type="ECO:0000256" key="1">
    <source>
        <dbReference type="ARBA" id="ARBA00004651"/>
    </source>
</evidence>
<keyword evidence="3 6" id="KW-0812">Transmembrane</keyword>
<dbReference type="Pfam" id="PF03606">
    <property type="entry name" value="DcuC"/>
    <property type="match status" value="1"/>
</dbReference>
<feature type="transmembrane region" description="Helical" evidence="6">
    <location>
        <begin position="138"/>
        <end position="156"/>
    </location>
</feature>
<evidence type="ECO:0000256" key="3">
    <source>
        <dbReference type="ARBA" id="ARBA00022692"/>
    </source>
</evidence>
<feature type="transmembrane region" description="Helical" evidence="6">
    <location>
        <begin position="308"/>
        <end position="326"/>
    </location>
</feature>
<dbReference type="PANTHER" id="PTHR43652">
    <property type="entry name" value="BASIC AMINO ACID ANTIPORTER YFCC-RELATED"/>
    <property type="match status" value="1"/>
</dbReference>
<keyword evidence="5 6" id="KW-0472">Membrane</keyword>
<comment type="caution">
    <text evidence="7">The sequence shown here is derived from an EMBL/GenBank/DDBJ whole genome shotgun (WGS) entry which is preliminary data.</text>
</comment>
<feature type="transmembrane region" description="Helical" evidence="6">
    <location>
        <begin position="464"/>
        <end position="486"/>
    </location>
</feature>
<dbReference type="Proteomes" id="UP000250642">
    <property type="component" value="Unassembled WGS sequence"/>
</dbReference>
<keyword evidence="2" id="KW-1003">Cell membrane</keyword>
<proteinExistence type="predicted"/>
<accession>A0A329QU57</accession>
<sequence>MNLKHGNNRRTRDDELENITKQPQQRRKWFKMPHTFVILFILVLVATVLTYIIPAGEFDRVKDEATGKSLLVPGSYHHVEANPTGLWDIPKSIVRGLVDSADVVFFIFIIGGAFQIITSTGTIEALTGRVARSFANKGLWVIPVFITLFSVGGFTMGMSTEVMVFVPIGIAIARALGYDALTGTAMISLGASCGFTAGLLNPFNVGLAQAIAEVPIFSGMWLRAIILVCLISVTSIYIMRYASRVKSDPTRGLVHELEQEQAADTPAVDLNKLPTIRITHVLTIITIVAGFALLIWGVSKEGWWMEELAALFLSMGVISGLVSGFGPSRIASEFVKGASGIAYGAFIIGLARGIMVVLDQGNVIDSVVYGMSTMVGELPSSVQVLGMYFFQNIMNVFITSGTGMAVTTMPIMVPLSDLLGVTRQTAVLAFQFGDGFTNMILPTSSALMGSLAVSGIPYQKWVRFFWPLMVMWIAMGIVFMLIANAIQYS</sequence>
<feature type="transmembrane region" description="Helical" evidence="6">
    <location>
        <begin position="103"/>
        <end position="126"/>
    </location>
</feature>
<gene>
    <name evidence="7" type="ORF">DC345_10775</name>
</gene>
<organism evidence="7 8">
    <name type="scientific">Paenibacillus taichungensis</name>
    <dbReference type="NCBI Taxonomy" id="484184"/>
    <lineage>
        <taxon>Bacteria</taxon>
        <taxon>Bacillati</taxon>
        <taxon>Bacillota</taxon>
        <taxon>Bacilli</taxon>
        <taxon>Bacillales</taxon>
        <taxon>Paenibacillaceae</taxon>
        <taxon>Paenibacillus</taxon>
    </lineage>
</organism>
<reference evidence="7 8" key="1">
    <citation type="submission" date="2018-04" db="EMBL/GenBank/DDBJ databases">
        <title>Paenibacillus taichungensis Genome sequencing and assembly.</title>
        <authorList>
            <person name="Xu J."/>
            <person name="Rensing C."/>
            <person name="Mazhar H.S."/>
        </authorList>
    </citation>
    <scope>NUCLEOTIDE SEQUENCE [LARGE SCALE GENOMIC DNA]</scope>
    <source>
        <strain evidence="7 8">NC1</strain>
    </source>
</reference>
<keyword evidence="4 6" id="KW-1133">Transmembrane helix</keyword>
<evidence type="ECO:0000313" key="8">
    <source>
        <dbReference type="Proteomes" id="UP000250642"/>
    </source>
</evidence>